<reference evidence="1 2" key="1">
    <citation type="submission" date="2018-05" db="EMBL/GenBank/DDBJ databases">
        <title>Genome sequencing of Flavobacterium sp. HYN0056.</title>
        <authorList>
            <person name="Yi H."/>
            <person name="Baek C."/>
        </authorList>
    </citation>
    <scope>NUCLEOTIDE SEQUENCE [LARGE SCALE GENOMIC DNA]</scope>
    <source>
        <strain evidence="1 2">HYN0056</strain>
    </source>
</reference>
<protein>
    <submittedName>
        <fullName evidence="1">Uncharacterized protein</fullName>
    </submittedName>
</protein>
<organism evidence="1 2">
    <name type="scientific">Flavobacterium crocinum</name>
    <dbReference type="NCBI Taxonomy" id="2183896"/>
    <lineage>
        <taxon>Bacteria</taxon>
        <taxon>Pseudomonadati</taxon>
        <taxon>Bacteroidota</taxon>
        <taxon>Flavobacteriia</taxon>
        <taxon>Flavobacteriales</taxon>
        <taxon>Flavobacteriaceae</taxon>
        <taxon>Flavobacterium</taxon>
    </lineage>
</organism>
<keyword evidence="2" id="KW-1185">Reference proteome</keyword>
<dbReference type="RefSeq" id="WP_109194491.1">
    <property type="nucleotide sequence ID" value="NZ_CP029255.1"/>
</dbReference>
<accession>A0A2S1YSN6</accession>
<evidence type="ECO:0000313" key="2">
    <source>
        <dbReference type="Proteomes" id="UP000245250"/>
    </source>
</evidence>
<proteinExistence type="predicted"/>
<dbReference type="KEGG" id="fcr:HYN56_23855"/>
<dbReference type="OrthoDB" id="1217771at2"/>
<sequence length="62" mass="6779">MDEDPKTIMTGFAPIDFIVTLVMPSISESIIETWDNVIYELAEKAKDKGIGGINDFLLTSGS</sequence>
<dbReference type="EMBL" id="CP029255">
    <property type="protein sequence ID" value="AWK07099.1"/>
    <property type="molecule type" value="Genomic_DNA"/>
</dbReference>
<evidence type="ECO:0000313" key="1">
    <source>
        <dbReference type="EMBL" id="AWK07099.1"/>
    </source>
</evidence>
<dbReference type="AlphaFoldDB" id="A0A2S1YSN6"/>
<name>A0A2S1YSN6_9FLAO</name>
<gene>
    <name evidence="1" type="ORF">HYN56_23855</name>
</gene>
<dbReference type="Proteomes" id="UP000245250">
    <property type="component" value="Chromosome"/>
</dbReference>